<sequence length="137" mass="14733">MNRGGFTREEVTEVLQSLSQLKHVGVSKVKIQALKDKLIERDPCLVEQVREAKAGQRSLAEHLMEYLSNASTPRPSAGPAPRTSTIDATAIASDPFDVSILVKQFGIDEAAAIAVLGQCSNDFVEAILYLDAKAHGA</sequence>
<evidence type="ECO:0000313" key="2">
    <source>
        <dbReference type="EMBL" id="VFT95363.1"/>
    </source>
</evidence>
<name>A0A485LAM0_9STRA</name>
<dbReference type="Proteomes" id="UP000332933">
    <property type="component" value="Unassembled WGS sequence"/>
</dbReference>
<evidence type="ECO:0000313" key="3">
    <source>
        <dbReference type="Proteomes" id="UP000332933"/>
    </source>
</evidence>
<reference evidence="1" key="2">
    <citation type="submission" date="2019-06" db="EMBL/GenBank/DDBJ databases">
        <title>Genomics analysis of Aphanomyces spp. identifies a new class of oomycete effector associated with host adaptation.</title>
        <authorList>
            <person name="Gaulin E."/>
        </authorList>
    </citation>
    <scope>NUCLEOTIDE SEQUENCE</scope>
    <source>
        <strain evidence="1">CBS 578.67</strain>
    </source>
</reference>
<reference evidence="2 3" key="1">
    <citation type="submission" date="2019-03" db="EMBL/GenBank/DDBJ databases">
        <authorList>
            <person name="Gaulin E."/>
            <person name="Dumas B."/>
        </authorList>
    </citation>
    <scope>NUCLEOTIDE SEQUENCE [LARGE SCALE GENOMIC DNA]</scope>
    <source>
        <strain evidence="2">CBS 568.67</strain>
    </source>
</reference>
<dbReference type="AlphaFoldDB" id="A0A485LAM0"/>
<keyword evidence="3" id="KW-1185">Reference proteome</keyword>
<proteinExistence type="predicted"/>
<dbReference type="OrthoDB" id="10378659at2759"/>
<dbReference type="EMBL" id="CAADRA010006421">
    <property type="protein sequence ID" value="VFT95363.1"/>
    <property type="molecule type" value="Genomic_DNA"/>
</dbReference>
<gene>
    <name evidence="2" type="primary">Aste57867_18628</name>
    <name evidence="1" type="ORF">As57867_018566</name>
    <name evidence="2" type="ORF">ASTE57867_18628</name>
</gene>
<dbReference type="EMBL" id="VJMH01006400">
    <property type="protein sequence ID" value="KAF0689984.1"/>
    <property type="molecule type" value="Genomic_DNA"/>
</dbReference>
<evidence type="ECO:0000313" key="1">
    <source>
        <dbReference type="EMBL" id="KAF0689984.1"/>
    </source>
</evidence>
<accession>A0A485LAM0</accession>
<protein>
    <submittedName>
        <fullName evidence="2">Aste57867_18628 protein</fullName>
    </submittedName>
</protein>
<organism evidence="2 3">
    <name type="scientific">Aphanomyces stellatus</name>
    <dbReference type="NCBI Taxonomy" id="120398"/>
    <lineage>
        <taxon>Eukaryota</taxon>
        <taxon>Sar</taxon>
        <taxon>Stramenopiles</taxon>
        <taxon>Oomycota</taxon>
        <taxon>Saprolegniomycetes</taxon>
        <taxon>Saprolegniales</taxon>
        <taxon>Verrucalvaceae</taxon>
        <taxon>Aphanomyces</taxon>
    </lineage>
</organism>